<comment type="caution">
    <text evidence="1">The sequence shown here is derived from an EMBL/GenBank/DDBJ whole genome shotgun (WGS) entry which is preliminary data.</text>
</comment>
<dbReference type="EMBL" id="LAZR01030911">
    <property type="protein sequence ID" value="KKL55236.1"/>
    <property type="molecule type" value="Genomic_DNA"/>
</dbReference>
<accession>A0A0F9DN60</accession>
<proteinExistence type="predicted"/>
<gene>
    <name evidence="1" type="ORF">LCGC14_2257420</name>
</gene>
<evidence type="ECO:0000313" key="1">
    <source>
        <dbReference type="EMBL" id="KKL55236.1"/>
    </source>
</evidence>
<dbReference type="AlphaFoldDB" id="A0A0F9DN60"/>
<sequence>MCECGCSTGNPMFRLKAPEGWYVIQLLPGCDYCHVGPGVEILHPGVTECIPEFEELPDLPVIGPDTHPTSLIKCGLTPEEAKEAAIKCFDGIQLERDNPIIDEYDADVMGEDFWKLALTKCPEVVFPTEDED</sequence>
<protein>
    <submittedName>
        <fullName evidence="1">Uncharacterized protein</fullName>
    </submittedName>
</protein>
<name>A0A0F9DN60_9ZZZZ</name>
<organism evidence="1">
    <name type="scientific">marine sediment metagenome</name>
    <dbReference type="NCBI Taxonomy" id="412755"/>
    <lineage>
        <taxon>unclassified sequences</taxon>
        <taxon>metagenomes</taxon>
        <taxon>ecological metagenomes</taxon>
    </lineage>
</organism>
<reference evidence="1" key="1">
    <citation type="journal article" date="2015" name="Nature">
        <title>Complex archaea that bridge the gap between prokaryotes and eukaryotes.</title>
        <authorList>
            <person name="Spang A."/>
            <person name="Saw J.H."/>
            <person name="Jorgensen S.L."/>
            <person name="Zaremba-Niedzwiedzka K."/>
            <person name="Martijn J."/>
            <person name="Lind A.E."/>
            <person name="van Eijk R."/>
            <person name="Schleper C."/>
            <person name="Guy L."/>
            <person name="Ettema T.J."/>
        </authorList>
    </citation>
    <scope>NUCLEOTIDE SEQUENCE</scope>
</reference>